<proteinExistence type="predicted"/>
<dbReference type="Gene3D" id="3.30.70.1060">
    <property type="entry name" value="Dimeric alpha+beta barrel"/>
    <property type="match status" value="1"/>
</dbReference>
<evidence type="ECO:0000313" key="3">
    <source>
        <dbReference type="Proteomes" id="UP000199632"/>
    </source>
</evidence>
<gene>
    <name evidence="2" type="ORF">SAMN05421684_6968</name>
</gene>
<evidence type="ECO:0000313" key="2">
    <source>
        <dbReference type="EMBL" id="SDZ59994.1"/>
    </source>
</evidence>
<keyword evidence="3" id="KW-1185">Reference proteome</keyword>
<accession>A0A1H3UC39</accession>
<dbReference type="Pfam" id="PF02426">
    <property type="entry name" value="MIase"/>
    <property type="match status" value="1"/>
</dbReference>
<dbReference type="InterPro" id="IPR011008">
    <property type="entry name" value="Dimeric_a/b-barrel"/>
</dbReference>
<dbReference type="InterPro" id="IPR026029">
    <property type="entry name" value="MLI_dom"/>
</dbReference>
<dbReference type="EMBL" id="FNQB01000004">
    <property type="protein sequence ID" value="SDZ59994.1"/>
    <property type="molecule type" value="Genomic_DNA"/>
</dbReference>
<dbReference type="RefSeq" id="WP_090801463.1">
    <property type="nucleotide sequence ID" value="NZ_BOND01000005.1"/>
</dbReference>
<reference evidence="3" key="1">
    <citation type="submission" date="2016-10" db="EMBL/GenBank/DDBJ databases">
        <authorList>
            <person name="Varghese N."/>
            <person name="Submissions S."/>
        </authorList>
    </citation>
    <scope>NUCLEOTIDE SEQUENCE [LARGE SCALE GENOMIC DNA]</scope>
    <source>
        <strain evidence="3">DSM 44718</strain>
    </source>
</reference>
<keyword evidence="2" id="KW-0413">Isomerase</keyword>
<dbReference type="OrthoDB" id="4426588at2"/>
<dbReference type="AlphaFoldDB" id="A0A1H3UC39"/>
<organism evidence="2 3">
    <name type="scientific">Asanoa ishikariensis</name>
    <dbReference type="NCBI Taxonomy" id="137265"/>
    <lineage>
        <taxon>Bacteria</taxon>
        <taxon>Bacillati</taxon>
        <taxon>Actinomycetota</taxon>
        <taxon>Actinomycetes</taxon>
        <taxon>Micromonosporales</taxon>
        <taxon>Micromonosporaceae</taxon>
        <taxon>Asanoa</taxon>
    </lineage>
</organism>
<sequence length="102" mass="11496">MIEFLTQATVSPPAGIAADELDDLRRREAARAAELAEEGRLVRAWRPHGAAGWANVCLWRAADEQDLWRTLATLPFFPHMTVEVRQLDPHPNDPRSQAKRAD</sequence>
<dbReference type="Proteomes" id="UP000199632">
    <property type="component" value="Unassembled WGS sequence"/>
</dbReference>
<feature type="domain" description="Muconolactone isomerase" evidence="1">
    <location>
        <begin position="3"/>
        <end position="93"/>
    </location>
</feature>
<dbReference type="GO" id="GO:0016853">
    <property type="term" value="F:isomerase activity"/>
    <property type="evidence" value="ECO:0007669"/>
    <property type="project" value="UniProtKB-KW"/>
</dbReference>
<protein>
    <submittedName>
        <fullName evidence="2">Muconolactone D-isomerase</fullName>
    </submittedName>
</protein>
<name>A0A1H3UC39_9ACTN</name>
<evidence type="ECO:0000259" key="1">
    <source>
        <dbReference type="Pfam" id="PF02426"/>
    </source>
</evidence>
<dbReference type="SUPFAM" id="SSF54909">
    <property type="entry name" value="Dimeric alpha+beta barrel"/>
    <property type="match status" value="1"/>
</dbReference>
<dbReference type="STRING" id="137265.SAMN05421684_6968"/>